<dbReference type="PANTHER" id="PTHR22926">
    <property type="entry name" value="PHOSPHO-N-ACETYLMURAMOYL-PENTAPEPTIDE-TRANSFERASE"/>
    <property type="match status" value="1"/>
</dbReference>
<sequence length="354" mass="38749">MALDIFKILGLSAFSFLIGVSLTPLLTSFLYKYKLWKKQPRKNALSGGEATVFNQIHKEKEVGTPRMGGMLIWLSVAIIAILFSFLAETFPGDLMGKLNFLSRNQTWLPIFTLIAGSLIGFFDDLFVVLGSGKYSGGGISLVKRLFFVGIIGLVGALWFYYKLEVSNLLVPFVGNFDFGILFIPFFVLVMYAIFSGGVIDGIDGLSGGIFAAIFSAYGAIAFFQNQINLAALCGIIAGGILAFLWFNIPPARFYMGETGIIGLTTTLTVIAFLTDAVAVLPIIAFPLFAASGSVIIQIFSKKVFHRKVFRIAPIHHHFEALGWPSYKVVMRFWIISIIFAMIGVIVALWGTSIG</sequence>
<accession>A0A2M8LB37</accession>
<feature type="transmembrane region" description="Helical" evidence="6">
    <location>
        <begin position="253"/>
        <end position="273"/>
    </location>
</feature>
<dbReference type="Pfam" id="PF00953">
    <property type="entry name" value="Glycos_transf_4"/>
    <property type="match status" value="1"/>
</dbReference>
<feature type="transmembrane region" description="Helical" evidence="6">
    <location>
        <begin position="332"/>
        <end position="351"/>
    </location>
</feature>
<keyword evidence="5 6" id="KW-0472">Membrane</keyword>
<feature type="transmembrane region" description="Helical" evidence="6">
    <location>
        <begin position="6"/>
        <end position="31"/>
    </location>
</feature>
<evidence type="ECO:0000256" key="5">
    <source>
        <dbReference type="ARBA" id="ARBA00023136"/>
    </source>
</evidence>
<gene>
    <name evidence="7" type="ORF">COV02_00470</name>
</gene>
<keyword evidence="3 6" id="KW-0812">Transmembrane</keyword>
<evidence type="ECO:0000313" key="7">
    <source>
        <dbReference type="EMBL" id="PJE73836.1"/>
    </source>
</evidence>
<evidence type="ECO:0000256" key="1">
    <source>
        <dbReference type="ARBA" id="ARBA00004141"/>
    </source>
</evidence>
<dbReference type="GO" id="GO:0071555">
    <property type="term" value="P:cell wall organization"/>
    <property type="evidence" value="ECO:0007669"/>
    <property type="project" value="TreeGrafter"/>
</dbReference>
<dbReference type="AlphaFoldDB" id="A0A2M8LB37"/>
<keyword evidence="4 6" id="KW-1133">Transmembrane helix</keyword>
<evidence type="ECO:0000256" key="2">
    <source>
        <dbReference type="ARBA" id="ARBA00022679"/>
    </source>
</evidence>
<dbReference type="EMBL" id="PFER01000008">
    <property type="protein sequence ID" value="PJE73836.1"/>
    <property type="molecule type" value="Genomic_DNA"/>
</dbReference>
<evidence type="ECO:0000256" key="4">
    <source>
        <dbReference type="ARBA" id="ARBA00022989"/>
    </source>
</evidence>
<feature type="transmembrane region" description="Helical" evidence="6">
    <location>
        <begin position="141"/>
        <end position="161"/>
    </location>
</feature>
<dbReference type="PANTHER" id="PTHR22926:SF5">
    <property type="entry name" value="PHOSPHO-N-ACETYLMURAMOYL-PENTAPEPTIDE-TRANSFERASE HOMOLOG"/>
    <property type="match status" value="1"/>
</dbReference>
<name>A0A2M8LB37_9BACT</name>
<comment type="subcellular location">
    <subcellularLocation>
        <location evidence="1">Membrane</location>
        <topology evidence="1">Multi-pass membrane protein</topology>
    </subcellularLocation>
</comment>
<dbReference type="Proteomes" id="UP000230959">
    <property type="component" value="Unassembled WGS sequence"/>
</dbReference>
<dbReference type="GO" id="GO:0044038">
    <property type="term" value="P:cell wall macromolecule biosynthetic process"/>
    <property type="evidence" value="ECO:0007669"/>
    <property type="project" value="TreeGrafter"/>
</dbReference>
<dbReference type="GO" id="GO:0005886">
    <property type="term" value="C:plasma membrane"/>
    <property type="evidence" value="ECO:0007669"/>
    <property type="project" value="TreeGrafter"/>
</dbReference>
<feature type="transmembrane region" description="Helical" evidence="6">
    <location>
        <begin position="107"/>
        <end position="129"/>
    </location>
</feature>
<keyword evidence="2" id="KW-0808">Transferase</keyword>
<feature type="transmembrane region" description="Helical" evidence="6">
    <location>
        <begin position="205"/>
        <end position="223"/>
    </location>
</feature>
<feature type="transmembrane region" description="Helical" evidence="6">
    <location>
        <begin position="173"/>
        <end position="193"/>
    </location>
</feature>
<reference evidence="8" key="1">
    <citation type="submission" date="2017-09" db="EMBL/GenBank/DDBJ databases">
        <title>Depth-based differentiation of microbial function through sediment-hosted aquifers and enrichment of novel symbionts in the deep terrestrial subsurface.</title>
        <authorList>
            <person name="Probst A.J."/>
            <person name="Ladd B."/>
            <person name="Jarett J.K."/>
            <person name="Geller-Mcgrath D.E."/>
            <person name="Sieber C.M.K."/>
            <person name="Emerson J.B."/>
            <person name="Anantharaman K."/>
            <person name="Thomas B.C."/>
            <person name="Malmstrom R."/>
            <person name="Stieglmeier M."/>
            <person name="Klingl A."/>
            <person name="Woyke T."/>
            <person name="Ryan C.M."/>
            <person name="Banfield J.F."/>
        </authorList>
    </citation>
    <scope>NUCLEOTIDE SEQUENCE [LARGE SCALE GENOMIC DNA]</scope>
</reference>
<evidence type="ECO:0000256" key="3">
    <source>
        <dbReference type="ARBA" id="ARBA00022692"/>
    </source>
</evidence>
<evidence type="ECO:0000256" key="6">
    <source>
        <dbReference type="SAM" id="Phobius"/>
    </source>
</evidence>
<dbReference type="InterPro" id="IPR000715">
    <property type="entry name" value="Glycosyl_transferase_4"/>
</dbReference>
<organism evidence="7 8">
    <name type="scientific">Candidatus Terrybacteria bacterium CG10_big_fil_rev_8_21_14_0_10_41_10</name>
    <dbReference type="NCBI Taxonomy" id="1975026"/>
    <lineage>
        <taxon>Bacteria</taxon>
        <taxon>Candidatus Terryibacteriota</taxon>
    </lineage>
</organism>
<protein>
    <recommendedName>
        <fullName evidence="9">Phospho-N-acetylmuramoyl-pentapeptide-transferase</fullName>
    </recommendedName>
</protein>
<evidence type="ECO:0000313" key="8">
    <source>
        <dbReference type="Proteomes" id="UP000230959"/>
    </source>
</evidence>
<dbReference type="GO" id="GO:0016780">
    <property type="term" value="F:phosphotransferase activity, for other substituted phosphate groups"/>
    <property type="evidence" value="ECO:0007669"/>
    <property type="project" value="InterPro"/>
</dbReference>
<feature type="transmembrane region" description="Helical" evidence="6">
    <location>
        <begin position="67"/>
        <end position="87"/>
    </location>
</feature>
<feature type="transmembrane region" description="Helical" evidence="6">
    <location>
        <begin position="229"/>
        <end position="246"/>
    </location>
</feature>
<evidence type="ECO:0008006" key="9">
    <source>
        <dbReference type="Google" id="ProtNLM"/>
    </source>
</evidence>
<comment type="caution">
    <text evidence="7">The sequence shown here is derived from an EMBL/GenBank/DDBJ whole genome shotgun (WGS) entry which is preliminary data.</text>
</comment>
<proteinExistence type="predicted"/>
<feature type="transmembrane region" description="Helical" evidence="6">
    <location>
        <begin position="279"/>
        <end position="300"/>
    </location>
</feature>